<dbReference type="EMBL" id="JAIFRP010000006">
    <property type="protein sequence ID" value="KAK2588296.1"/>
    <property type="molecule type" value="Genomic_DNA"/>
</dbReference>
<dbReference type="AlphaFoldDB" id="A0AAD9RYL3"/>
<keyword evidence="3" id="KW-1185">Reference proteome</keyword>
<evidence type="ECO:0000313" key="3">
    <source>
        <dbReference type="Proteomes" id="UP001258017"/>
    </source>
</evidence>
<reference evidence="2" key="1">
    <citation type="submission" date="2021-08" db="EMBL/GenBank/DDBJ databases">
        <authorList>
            <person name="Misof B."/>
            <person name="Oliver O."/>
            <person name="Podsiadlowski L."/>
            <person name="Donath A."/>
            <person name="Peters R."/>
            <person name="Mayer C."/>
            <person name="Rust J."/>
            <person name="Gunkel S."/>
            <person name="Lesny P."/>
            <person name="Martin S."/>
            <person name="Oeyen J.P."/>
            <person name="Petersen M."/>
            <person name="Panagiotis P."/>
            <person name="Wilbrandt J."/>
            <person name="Tanja T."/>
        </authorList>
    </citation>
    <scope>NUCLEOTIDE SEQUENCE</scope>
    <source>
        <strain evidence="2">GBR_01_08_01A</strain>
        <tissue evidence="2">Thorax + abdomen</tissue>
    </source>
</reference>
<organism evidence="2 3">
    <name type="scientific">Odynerus spinipes</name>
    <dbReference type="NCBI Taxonomy" id="1348599"/>
    <lineage>
        <taxon>Eukaryota</taxon>
        <taxon>Metazoa</taxon>
        <taxon>Ecdysozoa</taxon>
        <taxon>Arthropoda</taxon>
        <taxon>Hexapoda</taxon>
        <taxon>Insecta</taxon>
        <taxon>Pterygota</taxon>
        <taxon>Neoptera</taxon>
        <taxon>Endopterygota</taxon>
        <taxon>Hymenoptera</taxon>
        <taxon>Apocrita</taxon>
        <taxon>Aculeata</taxon>
        <taxon>Vespoidea</taxon>
        <taxon>Vespidae</taxon>
        <taxon>Eumeninae</taxon>
        <taxon>Odynerus</taxon>
    </lineage>
</organism>
<keyword evidence="1" id="KW-0175">Coiled coil</keyword>
<proteinExistence type="predicted"/>
<evidence type="ECO:0000256" key="1">
    <source>
        <dbReference type="SAM" id="Coils"/>
    </source>
</evidence>
<evidence type="ECO:0000313" key="2">
    <source>
        <dbReference type="EMBL" id="KAK2588296.1"/>
    </source>
</evidence>
<sequence length="210" mass="24730">MGQQMGRMPETWNDLIEERDRVLHWSGEILAKVDDNVQNEDTFLMNYSDDKLNAKIKQWLDAGTTLINVVWVKRPSAAADCKKMIKEKVEKLHKEMSEKIRKEYEAAYADIKKFTKRVDKFGEEERKIHEEIQNVERECAGDVGKFVKKFGPLRVKVFKNLEIGEKFMFEDKRLKDSFVKKVYDIDVKIKGEFAKKFEKLVKEAEKCISK</sequence>
<feature type="coiled-coil region" evidence="1">
    <location>
        <begin position="82"/>
        <end position="138"/>
    </location>
</feature>
<name>A0AAD9RYL3_9HYME</name>
<accession>A0AAD9RYL3</accession>
<protein>
    <submittedName>
        <fullName evidence="2">Uncharacterized protein</fullName>
    </submittedName>
</protein>
<reference evidence="2" key="2">
    <citation type="journal article" date="2023" name="Commun. Biol.">
        <title>Intrasexual cuticular hydrocarbon dimorphism in a wasp sheds light on hydrocarbon biosynthesis genes in Hymenoptera.</title>
        <authorList>
            <person name="Moris V.C."/>
            <person name="Podsiadlowski L."/>
            <person name="Martin S."/>
            <person name="Oeyen J.P."/>
            <person name="Donath A."/>
            <person name="Petersen M."/>
            <person name="Wilbrandt J."/>
            <person name="Misof B."/>
            <person name="Liedtke D."/>
            <person name="Thamm M."/>
            <person name="Scheiner R."/>
            <person name="Schmitt T."/>
            <person name="Niehuis O."/>
        </authorList>
    </citation>
    <scope>NUCLEOTIDE SEQUENCE</scope>
    <source>
        <strain evidence="2">GBR_01_08_01A</strain>
    </source>
</reference>
<dbReference type="Proteomes" id="UP001258017">
    <property type="component" value="Unassembled WGS sequence"/>
</dbReference>
<gene>
    <name evidence="2" type="ORF">KPH14_004315</name>
</gene>
<comment type="caution">
    <text evidence="2">The sequence shown here is derived from an EMBL/GenBank/DDBJ whole genome shotgun (WGS) entry which is preliminary data.</text>
</comment>